<evidence type="ECO:0000256" key="9">
    <source>
        <dbReference type="RuleBase" id="RU000488"/>
    </source>
</evidence>
<evidence type="ECO:0000256" key="3">
    <source>
        <dbReference type="ARBA" id="ARBA00022448"/>
    </source>
</evidence>
<feature type="repeat" description="Solcar" evidence="8">
    <location>
        <begin position="434"/>
        <end position="521"/>
    </location>
</feature>
<dbReference type="PROSITE" id="PS50920">
    <property type="entry name" value="SOLCAR"/>
    <property type="match status" value="3"/>
</dbReference>
<dbReference type="Pfam" id="PF00153">
    <property type="entry name" value="Mito_carr"/>
    <property type="match status" value="2"/>
</dbReference>
<evidence type="ECO:0000256" key="8">
    <source>
        <dbReference type="PROSITE-ProRule" id="PRU00282"/>
    </source>
</evidence>
<organism evidence="12 13">
    <name type="scientific">Aureococcus anophagefferens</name>
    <name type="common">Harmful bloom alga</name>
    <dbReference type="NCBI Taxonomy" id="44056"/>
    <lineage>
        <taxon>Eukaryota</taxon>
        <taxon>Sar</taxon>
        <taxon>Stramenopiles</taxon>
        <taxon>Ochrophyta</taxon>
        <taxon>Pelagophyceae</taxon>
        <taxon>Pelagomonadales</taxon>
        <taxon>Pelagomonadaceae</taxon>
        <taxon>Aureococcus</taxon>
    </lineage>
</organism>
<feature type="repeat" description="Solcar" evidence="8">
    <location>
        <begin position="231"/>
        <end position="329"/>
    </location>
</feature>
<gene>
    <name evidence="12" type="ORF">SO694_00169039</name>
</gene>
<comment type="similarity">
    <text evidence="2 9">Belongs to the mitochondrial carrier (TC 2.A.29) family.</text>
</comment>
<name>A0ABR1G5T4_AURAN</name>
<comment type="subcellular location">
    <subcellularLocation>
        <location evidence="1">Membrane</location>
        <topology evidence="1">Multi-pass membrane protein</topology>
    </subcellularLocation>
</comment>
<evidence type="ECO:0000256" key="7">
    <source>
        <dbReference type="ARBA" id="ARBA00023136"/>
    </source>
</evidence>
<feature type="chain" id="PRO_5045909086" evidence="11">
    <location>
        <begin position="18"/>
        <end position="528"/>
    </location>
</feature>
<evidence type="ECO:0000256" key="4">
    <source>
        <dbReference type="ARBA" id="ARBA00022692"/>
    </source>
</evidence>
<dbReference type="PANTHER" id="PTHR45667">
    <property type="entry name" value="S-ADENOSYLMETHIONINE MITOCHONDRIAL CARRIER PROTEIN"/>
    <property type="match status" value="1"/>
</dbReference>
<keyword evidence="11" id="KW-0732">Signal</keyword>
<protein>
    <submittedName>
        <fullName evidence="12">S-adenosyl-L-methionine transmembrane transporter</fullName>
    </submittedName>
</protein>
<keyword evidence="6" id="KW-1133">Transmembrane helix</keyword>
<keyword evidence="5" id="KW-0677">Repeat</keyword>
<evidence type="ECO:0000256" key="2">
    <source>
        <dbReference type="ARBA" id="ARBA00006375"/>
    </source>
</evidence>
<accession>A0ABR1G5T4</accession>
<dbReference type="InterPro" id="IPR018108">
    <property type="entry name" value="MCP_transmembrane"/>
</dbReference>
<comment type="caution">
    <text evidence="12">The sequence shown here is derived from an EMBL/GenBank/DDBJ whole genome shotgun (WGS) entry which is preliminary data.</text>
</comment>
<evidence type="ECO:0000313" key="13">
    <source>
        <dbReference type="Proteomes" id="UP001363151"/>
    </source>
</evidence>
<evidence type="ECO:0000256" key="10">
    <source>
        <dbReference type="SAM" id="Coils"/>
    </source>
</evidence>
<dbReference type="Proteomes" id="UP001363151">
    <property type="component" value="Unassembled WGS sequence"/>
</dbReference>
<evidence type="ECO:0000256" key="6">
    <source>
        <dbReference type="ARBA" id="ARBA00022989"/>
    </source>
</evidence>
<keyword evidence="4 8" id="KW-0812">Transmembrane</keyword>
<evidence type="ECO:0000256" key="11">
    <source>
        <dbReference type="SAM" id="SignalP"/>
    </source>
</evidence>
<keyword evidence="7 8" id="KW-0472">Membrane</keyword>
<keyword evidence="10" id="KW-0175">Coiled coil</keyword>
<keyword evidence="13" id="KW-1185">Reference proteome</keyword>
<reference evidence="12 13" key="1">
    <citation type="submission" date="2024-03" db="EMBL/GenBank/DDBJ databases">
        <title>Aureococcus anophagefferens CCMP1851 and Kratosvirus quantuckense: Draft genome of a second virus-susceptible host strain in the model system.</title>
        <authorList>
            <person name="Chase E."/>
            <person name="Truchon A.R."/>
            <person name="Schepens W."/>
            <person name="Wilhelm S.W."/>
        </authorList>
    </citation>
    <scope>NUCLEOTIDE SEQUENCE [LARGE SCALE GENOMIC DNA]</scope>
    <source>
        <strain evidence="12 13">CCMP1851</strain>
    </source>
</reference>
<evidence type="ECO:0000256" key="1">
    <source>
        <dbReference type="ARBA" id="ARBA00004141"/>
    </source>
</evidence>
<dbReference type="SUPFAM" id="SSF103506">
    <property type="entry name" value="Mitochondrial carrier"/>
    <property type="match status" value="1"/>
</dbReference>
<dbReference type="Gene3D" id="1.50.40.10">
    <property type="entry name" value="Mitochondrial carrier domain"/>
    <property type="match status" value="1"/>
</dbReference>
<feature type="coiled-coil region" evidence="10">
    <location>
        <begin position="128"/>
        <end position="196"/>
    </location>
</feature>
<feature type="repeat" description="Solcar" evidence="8">
    <location>
        <begin position="339"/>
        <end position="422"/>
    </location>
</feature>
<dbReference type="EMBL" id="JBBJCI010000097">
    <property type="protein sequence ID" value="KAK7248464.1"/>
    <property type="molecule type" value="Genomic_DNA"/>
</dbReference>
<keyword evidence="3 9" id="KW-0813">Transport</keyword>
<feature type="signal peptide" evidence="11">
    <location>
        <begin position="1"/>
        <end position="17"/>
    </location>
</feature>
<evidence type="ECO:0000313" key="12">
    <source>
        <dbReference type="EMBL" id="KAK7248464.1"/>
    </source>
</evidence>
<proteinExistence type="inferred from homology"/>
<sequence length="528" mass="56573">MRHVVVLALLRVAVVTPLVQPPRRGASALRRRALRRDATQDANSMERAPRAPAALSRRRLLGGAAAACIGAAVLADEPARASYAPSSAAVTSTPPQKKLSVDELSRLGEKKAKQREGALGSPSIDTILGELEASVEALNRQTLDLEAQIEKSAKDALPSFFRPPPSKEQTQSEAALAELKRLVETEMKEREAMIADVRARRQEIQLQLERQREFEAELKRRNTVLKKLDAQPEWVNYASAAAASIISTCIMHPVDTIKTKMQTKESAKAAAQAAVDDEVFEGKAAELLREEPGLLDDVSGLYKGLLGNVFKEAPSSALYLGVYEVCKTALLGTAFGAANPLLVYLLAGGVGEFCGSIIRAPSEACKTMTQTGIADGFGDALASIVAEKSRRDQVLLAWSSSLYRDVPMGAIQIAIFEGLKTFILQSPDIVFDVNTLQAEAALGALGGAIGAYVTTPTDVITTRIISDASGATEGQSVLDLGRSIVEDGGPFALLDGAAQRVLYWAPAIGIFLSCYCSIRQYVAFHFTF</sequence>
<dbReference type="InterPro" id="IPR023395">
    <property type="entry name" value="MCP_dom_sf"/>
</dbReference>
<evidence type="ECO:0000256" key="5">
    <source>
        <dbReference type="ARBA" id="ARBA00022737"/>
    </source>
</evidence>